<keyword evidence="5" id="KW-1185">Reference proteome</keyword>
<reference evidence="4 5" key="2">
    <citation type="submission" date="2024-10" db="EMBL/GenBank/DDBJ databases">
        <authorList>
            <person name="Ryan C."/>
        </authorList>
    </citation>
    <scope>NUCLEOTIDE SEQUENCE [LARGE SCALE GENOMIC DNA]</scope>
</reference>
<feature type="repeat" description="ANK" evidence="1">
    <location>
        <begin position="166"/>
        <end position="198"/>
    </location>
</feature>
<dbReference type="PANTHER" id="PTHR46224:SF57">
    <property type="entry name" value="ANKYRIN-LIKE PROTEIN"/>
    <property type="match status" value="1"/>
</dbReference>
<dbReference type="AlphaFoldDB" id="A0ABC8W9M8"/>
<sequence>MLAPSSCPVGSSRFPPLNTTTPFSSSSLPARIHSVPHPGVPKPKQHLKAGGARPPPAPAASAMAPPPSQVALQAAIDGKLRLLKKMAKKVNLREAKDIQGRNALHHAAARAHLSVCRFLVEELGLDVNSASTDGESPVLLAAASGDKGVLEYLIGRGGDPRMTDARGSTPLHDAAERGHCEAVRLLLSKGVEVDLLGQRGTPLHLAAAWGHDQAVKVLLEHGADPNRIVHHTLPPLMMACCARSLKCMKLLVEAGADVNLRNSYGPTVLVRAVDEGLTDIVKFLLEAGADPNIYEEVHGRIPIMIAAALEHRELVEILFTLTKPIASLPNWSVDGIIDTMKYLPLKAQDAGLTEGQIADAKSRGNTAFKKGDYLSAIYLYGVAREKDPHDATLFANRSLCWLRLGDAEHALFDAQHCKRMRPRWSKAWYREGAALSSLKDYEGAINAFVEALKLDPANCEIKKALREANDALRNAGCAGEQNP</sequence>
<feature type="repeat" description="ANK" evidence="1">
    <location>
        <begin position="231"/>
        <end position="263"/>
    </location>
</feature>
<keyword evidence="1" id="KW-0040">ANK repeat</keyword>
<evidence type="ECO:0000313" key="4">
    <source>
        <dbReference type="EMBL" id="CAL4905363.1"/>
    </source>
</evidence>
<dbReference type="PRINTS" id="PR01415">
    <property type="entry name" value="ANKYRIN"/>
</dbReference>
<feature type="repeat" description="ANK" evidence="1">
    <location>
        <begin position="133"/>
        <end position="165"/>
    </location>
</feature>
<protein>
    <submittedName>
        <fullName evidence="4">Uncharacterized protein</fullName>
    </submittedName>
</protein>
<evidence type="ECO:0000256" key="3">
    <source>
        <dbReference type="SAM" id="MobiDB-lite"/>
    </source>
</evidence>
<dbReference type="EMBL" id="OZ075122">
    <property type="protein sequence ID" value="CAL4905363.1"/>
    <property type="molecule type" value="Genomic_DNA"/>
</dbReference>
<evidence type="ECO:0000313" key="5">
    <source>
        <dbReference type="Proteomes" id="UP001497457"/>
    </source>
</evidence>
<dbReference type="Proteomes" id="UP001497457">
    <property type="component" value="Chromosome 12b"/>
</dbReference>
<keyword evidence="2" id="KW-0802">TPR repeat</keyword>
<dbReference type="InterPro" id="IPR019734">
    <property type="entry name" value="TPR_rpt"/>
</dbReference>
<feature type="compositionally biased region" description="Pro residues" evidence="3">
    <location>
        <begin position="53"/>
        <end position="66"/>
    </location>
</feature>
<dbReference type="Pfam" id="PF12796">
    <property type="entry name" value="Ank_2"/>
    <property type="match status" value="2"/>
</dbReference>
<feature type="repeat" description="ANK" evidence="1">
    <location>
        <begin position="264"/>
        <end position="296"/>
    </location>
</feature>
<reference evidence="5" key="1">
    <citation type="submission" date="2024-06" db="EMBL/GenBank/DDBJ databases">
        <authorList>
            <person name="Ryan C."/>
        </authorList>
    </citation>
    <scope>NUCLEOTIDE SEQUENCE [LARGE SCALE GENOMIC DNA]</scope>
</reference>
<dbReference type="SMART" id="SM00028">
    <property type="entry name" value="TPR"/>
    <property type="match status" value="3"/>
</dbReference>
<dbReference type="PROSITE" id="PS50293">
    <property type="entry name" value="TPR_REGION"/>
    <property type="match status" value="1"/>
</dbReference>
<dbReference type="PROSITE" id="PS50088">
    <property type="entry name" value="ANK_REPEAT"/>
    <property type="match status" value="5"/>
</dbReference>
<dbReference type="InterPro" id="IPR051616">
    <property type="entry name" value="Cul2-RING_E3_ligase_SR"/>
</dbReference>
<dbReference type="InterPro" id="IPR002110">
    <property type="entry name" value="Ankyrin_rpt"/>
</dbReference>
<evidence type="ECO:0000256" key="2">
    <source>
        <dbReference type="PROSITE-ProRule" id="PRU00339"/>
    </source>
</evidence>
<feature type="region of interest" description="Disordered" evidence="3">
    <location>
        <begin position="1"/>
        <end position="66"/>
    </location>
</feature>
<feature type="repeat" description="ANK" evidence="1">
    <location>
        <begin position="198"/>
        <end position="230"/>
    </location>
</feature>
<dbReference type="SUPFAM" id="SSF48403">
    <property type="entry name" value="Ankyrin repeat"/>
    <property type="match status" value="1"/>
</dbReference>
<dbReference type="Pfam" id="PF13637">
    <property type="entry name" value="Ank_4"/>
    <property type="match status" value="1"/>
</dbReference>
<organism evidence="4 5">
    <name type="scientific">Urochloa decumbens</name>
    <dbReference type="NCBI Taxonomy" id="240449"/>
    <lineage>
        <taxon>Eukaryota</taxon>
        <taxon>Viridiplantae</taxon>
        <taxon>Streptophyta</taxon>
        <taxon>Embryophyta</taxon>
        <taxon>Tracheophyta</taxon>
        <taxon>Spermatophyta</taxon>
        <taxon>Magnoliopsida</taxon>
        <taxon>Liliopsida</taxon>
        <taxon>Poales</taxon>
        <taxon>Poaceae</taxon>
        <taxon>PACMAD clade</taxon>
        <taxon>Panicoideae</taxon>
        <taxon>Panicodae</taxon>
        <taxon>Paniceae</taxon>
        <taxon>Melinidinae</taxon>
        <taxon>Urochloa</taxon>
    </lineage>
</organism>
<accession>A0ABC8W9M8</accession>
<dbReference type="PROSITE" id="PS50297">
    <property type="entry name" value="ANK_REP_REGION"/>
    <property type="match status" value="5"/>
</dbReference>
<feature type="compositionally biased region" description="Polar residues" evidence="3">
    <location>
        <begin position="17"/>
        <end position="28"/>
    </location>
</feature>
<dbReference type="PANTHER" id="PTHR46224">
    <property type="entry name" value="ANKYRIN REPEAT FAMILY PROTEIN"/>
    <property type="match status" value="1"/>
</dbReference>
<gene>
    <name evidence="4" type="ORF">URODEC1_LOCUS11617</name>
</gene>
<dbReference type="SMART" id="SM00248">
    <property type="entry name" value="ANK"/>
    <property type="match status" value="7"/>
</dbReference>
<proteinExistence type="predicted"/>
<dbReference type="Gene3D" id="1.25.40.20">
    <property type="entry name" value="Ankyrin repeat-containing domain"/>
    <property type="match status" value="3"/>
</dbReference>
<dbReference type="Pfam" id="PF00515">
    <property type="entry name" value="TPR_1"/>
    <property type="match status" value="1"/>
</dbReference>
<name>A0ABC8W9M8_9POAL</name>
<dbReference type="SUPFAM" id="SSF48452">
    <property type="entry name" value="TPR-like"/>
    <property type="match status" value="1"/>
</dbReference>
<dbReference type="PROSITE" id="PS50005">
    <property type="entry name" value="TPR"/>
    <property type="match status" value="1"/>
</dbReference>
<dbReference type="InterPro" id="IPR011990">
    <property type="entry name" value="TPR-like_helical_dom_sf"/>
</dbReference>
<dbReference type="InterPro" id="IPR036770">
    <property type="entry name" value="Ankyrin_rpt-contain_sf"/>
</dbReference>
<feature type="repeat" description="TPR" evidence="2">
    <location>
        <begin position="425"/>
        <end position="458"/>
    </location>
</feature>
<evidence type="ECO:0000256" key="1">
    <source>
        <dbReference type="PROSITE-ProRule" id="PRU00023"/>
    </source>
</evidence>
<dbReference type="Gene3D" id="1.25.40.10">
    <property type="entry name" value="Tetratricopeptide repeat domain"/>
    <property type="match status" value="1"/>
</dbReference>